<dbReference type="SMART" id="SM00034">
    <property type="entry name" value="CLECT"/>
    <property type="match status" value="1"/>
</dbReference>
<protein>
    <recommendedName>
        <fullName evidence="18">E-selectin</fullName>
    </recommendedName>
    <alternativeName>
        <fullName evidence="19">CD62 antigen-like family member E</fullName>
    </alternativeName>
    <alternativeName>
        <fullName evidence="20">Endothelial leukocyte adhesion molecule 1</fullName>
    </alternativeName>
    <alternativeName>
        <fullName evidence="21">Leukocyte-endothelial cell adhesion molecule 2</fullName>
    </alternativeName>
</protein>
<dbReference type="Proteomes" id="UP000503349">
    <property type="component" value="Chromosome 6"/>
</dbReference>
<name>A0A6G1PLG0_CHAAH</name>
<dbReference type="PROSITE" id="PS00615">
    <property type="entry name" value="C_TYPE_LECTIN_1"/>
    <property type="match status" value="1"/>
</dbReference>
<organism evidence="29 30">
    <name type="scientific">Channa argus</name>
    <name type="common">Northern snakehead</name>
    <name type="synonym">Ophicephalus argus</name>
    <dbReference type="NCBI Taxonomy" id="215402"/>
    <lineage>
        <taxon>Eukaryota</taxon>
        <taxon>Metazoa</taxon>
        <taxon>Chordata</taxon>
        <taxon>Craniata</taxon>
        <taxon>Vertebrata</taxon>
        <taxon>Euteleostomi</taxon>
        <taxon>Actinopterygii</taxon>
        <taxon>Neopterygii</taxon>
        <taxon>Teleostei</taxon>
        <taxon>Neoteleostei</taxon>
        <taxon>Acanthomorphata</taxon>
        <taxon>Anabantaria</taxon>
        <taxon>Anabantiformes</taxon>
        <taxon>Channoidei</taxon>
        <taxon>Channidae</taxon>
        <taxon>Channa</taxon>
    </lineage>
</organism>
<feature type="disulfide bond" evidence="23">
    <location>
        <begin position="157"/>
        <end position="167"/>
    </location>
</feature>
<dbReference type="PRINTS" id="PR00343">
    <property type="entry name" value="SELECTIN"/>
</dbReference>
<dbReference type="InterPro" id="IPR016186">
    <property type="entry name" value="C-type_lectin-like/link_sf"/>
</dbReference>
<dbReference type="PROSITE" id="PS50041">
    <property type="entry name" value="C_TYPE_LECTIN_2"/>
    <property type="match status" value="1"/>
</dbReference>
<evidence type="ECO:0000256" key="8">
    <source>
        <dbReference type="ARBA" id="ARBA00022729"/>
    </source>
</evidence>
<dbReference type="SUPFAM" id="SSF57535">
    <property type="entry name" value="Complement control module/SCR domain"/>
    <property type="match status" value="2"/>
</dbReference>
<proteinExistence type="inferred from homology"/>
<feature type="signal peptide" evidence="25">
    <location>
        <begin position="1"/>
        <end position="29"/>
    </location>
</feature>
<dbReference type="AlphaFoldDB" id="A0A6G1PLG0"/>
<feature type="domain" description="Sushi" evidence="28">
    <location>
        <begin position="268"/>
        <end position="317"/>
    </location>
</feature>
<evidence type="ECO:0000256" key="14">
    <source>
        <dbReference type="ARBA" id="ARBA00023136"/>
    </source>
</evidence>
<evidence type="ECO:0000256" key="13">
    <source>
        <dbReference type="ARBA" id="ARBA00022989"/>
    </source>
</evidence>
<evidence type="ECO:0000259" key="26">
    <source>
        <dbReference type="PROSITE" id="PS50026"/>
    </source>
</evidence>
<evidence type="ECO:0000259" key="27">
    <source>
        <dbReference type="PROSITE" id="PS50041"/>
    </source>
</evidence>
<evidence type="ECO:0000259" key="28">
    <source>
        <dbReference type="PROSITE" id="PS50923"/>
    </source>
</evidence>
<evidence type="ECO:0000256" key="25">
    <source>
        <dbReference type="SAM" id="SignalP"/>
    </source>
</evidence>
<dbReference type="GO" id="GO:0005886">
    <property type="term" value="C:plasma membrane"/>
    <property type="evidence" value="ECO:0007669"/>
    <property type="project" value="UniProtKB-SubCell"/>
</dbReference>
<dbReference type="InterPro" id="IPR050350">
    <property type="entry name" value="Compl-Cell_Adhes-Reg"/>
</dbReference>
<dbReference type="PROSITE" id="PS50923">
    <property type="entry name" value="SUSHI"/>
    <property type="match status" value="2"/>
</dbReference>
<dbReference type="CDD" id="cd00054">
    <property type="entry name" value="EGF_CA"/>
    <property type="match status" value="1"/>
</dbReference>
<evidence type="ECO:0000256" key="24">
    <source>
        <dbReference type="PROSITE-ProRule" id="PRU00302"/>
    </source>
</evidence>
<dbReference type="PANTHER" id="PTHR19325:SF493">
    <property type="entry name" value="E-SELECTIN"/>
    <property type="match status" value="1"/>
</dbReference>
<evidence type="ECO:0000256" key="15">
    <source>
        <dbReference type="ARBA" id="ARBA00023157"/>
    </source>
</evidence>
<feature type="domain" description="Sushi" evidence="28">
    <location>
        <begin position="191"/>
        <end position="254"/>
    </location>
</feature>
<keyword evidence="16" id="KW-0325">Glycoprotein</keyword>
<keyword evidence="14" id="KW-0472">Membrane</keyword>
<dbReference type="InterPro" id="IPR002396">
    <property type="entry name" value="Selectin_superfamily"/>
</dbReference>
<dbReference type="GO" id="GO:0046872">
    <property type="term" value="F:metal ion binding"/>
    <property type="evidence" value="ECO:0007669"/>
    <property type="project" value="UniProtKB-KW"/>
</dbReference>
<comment type="function">
    <text evidence="22">Cell-surface glycoprotein having a role in immunoadhesion. Mediates in the adhesion of blood neutrophils in cytokine-activated endothelium through interaction with SELPLG/PSGL1. May have a role in capillary morphogenesis.</text>
</comment>
<keyword evidence="12" id="KW-0130">Cell adhesion</keyword>
<evidence type="ECO:0000256" key="18">
    <source>
        <dbReference type="ARBA" id="ARBA00040812"/>
    </source>
</evidence>
<dbReference type="InterPro" id="IPR016187">
    <property type="entry name" value="CTDL_fold"/>
</dbReference>
<dbReference type="InterPro" id="IPR001304">
    <property type="entry name" value="C-type_lectin-like"/>
</dbReference>
<reference evidence="30" key="2">
    <citation type="submission" date="2019-02" db="EMBL/GenBank/DDBJ databases">
        <title>Opniocepnalus argus Var Kimnra genome.</title>
        <authorList>
            <person name="Zhou C."/>
            <person name="Xiao S."/>
        </authorList>
    </citation>
    <scope>NUCLEOTIDE SEQUENCE [LARGE SCALE GENOMIC DNA]</scope>
</reference>
<dbReference type="CDD" id="cd00033">
    <property type="entry name" value="CCP"/>
    <property type="match status" value="2"/>
</dbReference>
<dbReference type="Gene3D" id="2.10.70.10">
    <property type="entry name" value="Complement Module, domain 1"/>
    <property type="match status" value="2"/>
</dbReference>
<gene>
    <name evidence="29" type="ORF">EXN66_Car006658</name>
</gene>
<dbReference type="InterPro" id="IPR000436">
    <property type="entry name" value="Sushi_SCR_CCP_dom"/>
</dbReference>
<comment type="subcellular location">
    <subcellularLocation>
        <location evidence="1">Cell membrane</location>
        <topology evidence="1">Single-pass type I membrane protein</topology>
    </subcellularLocation>
</comment>
<dbReference type="InterPro" id="IPR033991">
    <property type="entry name" value="Selectin_CTLD"/>
</dbReference>
<dbReference type="InterPro" id="IPR018378">
    <property type="entry name" value="C-type_lectin_CS"/>
</dbReference>
<keyword evidence="6" id="KW-0812">Transmembrane</keyword>
<evidence type="ECO:0000256" key="10">
    <source>
        <dbReference type="ARBA" id="ARBA00022737"/>
    </source>
</evidence>
<dbReference type="GO" id="GO:0030246">
    <property type="term" value="F:carbohydrate binding"/>
    <property type="evidence" value="ECO:0007669"/>
    <property type="project" value="UniProtKB-KW"/>
</dbReference>
<keyword evidence="13" id="KW-1133">Transmembrane helix</keyword>
<evidence type="ECO:0000256" key="23">
    <source>
        <dbReference type="PROSITE-ProRule" id="PRU00076"/>
    </source>
</evidence>
<keyword evidence="11" id="KW-0106">Calcium</keyword>
<evidence type="ECO:0000256" key="3">
    <source>
        <dbReference type="ARBA" id="ARBA00022475"/>
    </source>
</evidence>
<keyword evidence="10" id="KW-0677">Repeat</keyword>
<dbReference type="SMART" id="SM00032">
    <property type="entry name" value="CCP"/>
    <property type="match status" value="2"/>
</dbReference>
<feature type="domain" description="EGF-like" evidence="26">
    <location>
        <begin position="153"/>
        <end position="188"/>
    </location>
</feature>
<evidence type="ECO:0000313" key="29">
    <source>
        <dbReference type="EMBL" id="KAF3690984.1"/>
    </source>
</evidence>
<evidence type="ECO:0000256" key="2">
    <source>
        <dbReference type="ARBA" id="ARBA00007360"/>
    </source>
</evidence>
<evidence type="ECO:0000256" key="9">
    <source>
        <dbReference type="ARBA" id="ARBA00022734"/>
    </source>
</evidence>
<evidence type="ECO:0000256" key="19">
    <source>
        <dbReference type="ARBA" id="ARBA00041401"/>
    </source>
</evidence>
<accession>A0A6G1PLG0</accession>
<dbReference type="InterPro" id="IPR035976">
    <property type="entry name" value="Sushi/SCR/CCP_sf"/>
</dbReference>
<evidence type="ECO:0000256" key="6">
    <source>
        <dbReference type="ARBA" id="ARBA00022692"/>
    </source>
</evidence>
<keyword evidence="7" id="KW-0479">Metal-binding</keyword>
<keyword evidence="8 25" id="KW-0732">Signal</keyword>
<dbReference type="PROSITE" id="PS01186">
    <property type="entry name" value="EGF_2"/>
    <property type="match status" value="1"/>
</dbReference>
<dbReference type="Pfam" id="PF00059">
    <property type="entry name" value="Lectin_C"/>
    <property type="match status" value="1"/>
</dbReference>
<evidence type="ECO:0000256" key="5">
    <source>
        <dbReference type="ARBA" id="ARBA00022659"/>
    </source>
</evidence>
<sequence>MTGGSKFSSSWISWTLLYSMLCMWTTVECWSYHYSNSTMNWEEARNWCKQHYTDMVAIQNKEEIGHLNSWLPRKKDYYWIGIRKINNVWTWVGTNQPLTEEATNWAKNEPNNAKNGDIAGEQEDCVEMYIKRDEDTGKWNDERCTKSKTALCYIAACKVDSCVHGECVETINSHMCDCFEGFYGEKCEQVVQCPELSHPEGGSMICSDPLGPTSYQSTCVFTCDEGYVLSGSLSSTVQCEASGNWNTSQPSCVAVQCPALQELENGFVSCGEVANTRFTYGNTCNFSCAPSYRLVGPTEATCTSAAEWSQKMPHCEGEGEWKCNSTVKRSCFVLCLCDKHIRKILVKV</sequence>
<dbReference type="FunFam" id="2.10.70.10:FF:000001">
    <property type="entry name" value="Selectin P"/>
    <property type="match status" value="1"/>
</dbReference>
<keyword evidence="5 24" id="KW-0768">Sushi</keyword>
<evidence type="ECO:0000256" key="11">
    <source>
        <dbReference type="ARBA" id="ARBA00022837"/>
    </source>
</evidence>
<feature type="disulfide bond" evidence="24">
    <location>
        <begin position="288"/>
        <end position="315"/>
    </location>
</feature>
<evidence type="ECO:0000256" key="21">
    <source>
        <dbReference type="ARBA" id="ARBA00043124"/>
    </source>
</evidence>
<evidence type="ECO:0000256" key="4">
    <source>
        <dbReference type="ARBA" id="ARBA00022536"/>
    </source>
</evidence>
<comment type="subunit">
    <text evidence="17">Interacts with SELPLG/PSGL1 and PODXL2 through the sialyl Lewis X epitope. SELPLG sulfation appears not to be required for this interaction.</text>
</comment>
<evidence type="ECO:0000256" key="12">
    <source>
        <dbReference type="ARBA" id="ARBA00022889"/>
    </source>
</evidence>
<evidence type="ECO:0000256" key="1">
    <source>
        <dbReference type="ARBA" id="ARBA00004251"/>
    </source>
</evidence>
<keyword evidence="15 23" id="KW-1015">Disulfide bond</keyword>
<dbReference type="PROSITE" id="PS50026">
    <property type="entry name" value="EGF_3"/>
    <property type="match status" value="1"/>
</dbReference>
<dbReference type="GO" id="GO:0007155">
    <property type="term" value="P:cell adhesion"/>
    <property type="evidence" value="ECO:0007669"/>
    <property type="project" value="UniProtKB-KW"/>
</dbReference>
<feature type="disulfide bond" evidence="23">
    <location>
        <begin position="178"/>
        <end position="187"/>
    </location>
</feature>
<dbReference type="PROSITE" id="PS00022">
    <property type="entry name" value="EGF_1"/>
    <property type="match status" value="1"/>
</dbReference>
<dbReference type="InterPro" id="IPR000742">
    <property type="entry name" value="EGF"/>
</dbReference>
<dbReference type="Pfam" id="PF00084">
    <property type="entry name" value="Sushi"/>
    <property type="match status" value="2"/>
</dbReference>
<evidence type="ECO:0000313" key="30">
    <source>
        <dbReference type="Proteomes" id="UP000503349"/>
    </source>
</evidence>
<dbReference type="PANTHER" id="PTHR19325">
    <property type="entry name" value="COMPLEMENT COMPONENT-RELATED SUSHI DOMAIN-CONTAINING"/>
    <property type="match status" value="1"/>
</dbReference>
<evidence type="ECO:0000256" key="7">
    <source>
        <dbReference type="ARBA" id="ARBA00022723"/>
    </source>
</evidence>
<dbReference type="SUPFAM" id="SSF56436">
    <property type="entry name" value="C-type lectin-like"/>
    <property type="match status" value="1"/>
</dbReference>
<evidence type="ECO:0000256" key="22">
    <source>
        <dbReference type="ARBA" id="ARBA00045695"/>
    </source>
</evidence>
<dbReference type="SMART" id="SM00181">
    <property type="entry name" value="EGF"/>
    <property type="match status" value="1"/>
</dbReference>
<feature type="chain" id="PRO_5026286994" description="E-selectin" evidence="25">
    <location>
        <begin position="30"/>
        <end position="348"/>
    </location>
</feature>
<reference evidence="29 30" key="1">
    <citation type="submission" date="2019-02" db="EMBL/GenBank/DDBJ databases">
        <title>Opniocepnalus argus genome.</title>
        <authorList>
            <person name="Zhou C."/>
            <person name="Xiao S."/>
        </authorList>
    </citation>
    <scope>NUCLEOTIDE SEQUENCE [LARGE SCALE GENOMIC DNA]</scope>
    <source>
        <strain evidence="29">OARG1902GOOAL</strain>
        <tissue evidence="29">Muscle</tissue>
    </source>
</reference>
<dbReference type="CDD" id="cd03592">
    <property type="entry name" value="CLECT_selectins_like"/>
    <property type="match status" value="1"/>
</dbReference>
<evidence type="ECO:0000256" key="20">
    <source>
        <dbReference type="ARBA" id="ARBA00042113"/>
    </source>
</evidence>
<evidence type="ECO:0000256" key="16">
    <source>
        <dbReference type="ARBA" id="ARBA00023180"/>
    </source>
</evidence>
<keyword evidence="9 29" id="KW-0430">Lectin</keyword>
<comment type="similarity">
    <text evidence="2">Belongs to the selectin/LECAM family.</text>
</comment>
<dbReference type="EMBL" id="CM015717">
    <property type="protein sequence ID" value="KAF3690984.1"/>
    <property type="molecule type" value="Genomic_DNA"/>
</dbReference>
<dbReference type="Gene3D" id="3.10.100.10">
    <property type="entry name" value="Mannose-Binding Protein A, subunit A"/>
    <property type="match status" value="1"/>
</dbReference>
<feature type="domain" description="C-type lectin" evidence="27">
    <location>
        <begin position="27"/>
        <end position="153"/>
    </location>
</feature>
<keyword evidence="3" id="KW-1003">Cell membrane</keyword>
<comment type="caution">
    <text evidence="23">Lacks conserved residue(s) required for the propagation of feature annotation.</text>
</comment>
<keyword evidence="30" id="KW-1185">Reference proteome</keyword>
<keyword evidence="4 23" id="KW-0245">EGF-like domain</keyword>
<evidence type="ECO:0000256" key="17">
    <source>
        <dbReference type="ARBA" id="ARBA00038738"/>
    </source>
</evidence>
<dbReference type="FunFam" id="3.10.100.10:FF:000007">
    <property type="entry name" value="L-selectin"/>
    <property type="match status" value="1"/>
</dbReference>